<evidence type="ECO:0000313" key="2">
    <source>
        <dbReference type="EMBL" id="PPQ90197.1"/>
    </source>
</evidence>
<reference evidence="2 3" key="1">
    <citation type="journal article" date="2018" name="Evol. Lett.">
        <title>Horizontal gene cluster transfer increased hallucinogenic mushroom diversity.</title>
        <authorList>
            <person name="Reynolds H.T."/>
            <person name="Vijayakumar V."/>
            <person name="Gluck-Thaler E."/>
            <person name="Korotkin H.B."/>
            <person name="Matheny P.B."/>
            <person name="Slot J.C."/>
        </authorList>
    </citation>
    <scope>NUCLEOTIDE SEQUENCE [LARGE SCALE GENOMIC DNA]</scope>
    <source>
        <strain evidence="2 3">2631</strain>
    </source>
</reference>
<accession>A0A409XHG0</accession>
<feature type="signal peptide" evidence="1">
    <location>
        <begin position="1"/>
        <end position="19"/>
    </location>
</feature>
<evidence type="ECO:0000256" key="1">
    <source>
        <dbReference type="SAM" id="SignalP"/>
    </source>
</evidence>
<keyword evidence="1" id="KW-0732">Signal</keyword>
<feature type="chain" id="PRO_5019320089" description="Major facilitator superfamily (MFS) profile domain-containing protein" evidence="1">
    <location>
        <begin position="20"/>
        <end position="84"/>
    </location>
</feature>
<gene>
    <name evidence="2" type="ORF">CVT25_001377</name>
</gene>
<organism evidence="2 3">
    <name type="scientific">Psilocybe cyanescens</name>
    <dbReference type="NCBI Taxonomy" id="93625"/>
    <lineage>
        <taxon>Eukaryota</taxon>
        <taxon>Fungi</taxon>
        <taxon>Dikarya</taxon>
        <taxon>Basidiomycota</taxon>
        <taxon>Agaricomycotina</taxon>
        <taxon>Agaricomycetes</taxon>
        <taxon>Agaricomycetidae</taxon>
        <taxon>Agaricales</taxon>
        <taxon>Agaricineae</taxon>
        <taxon>Strophariaceae</taxon>
        <taxon>Psilocybe</taxon>
    </lineage>
</organism>
<proteinExistence type="predicted"/>
<name>A0A409XHG0_PSICY</name>
<comment type="caution">
    <text evidence="2">The sequence shown here is derived from an EMBL/GenBank/DDBJ whole genome shotgun (WGS) entry which is preliminary data.</text>
</comment>
<dbReference type="InParanoid" id="A0A409XHG0"/>
<evidence type="ECO:0000313" key="3">
    <source>
        <dbReference type="Proteomes" id="UP000283269"/>
    </source>
</evidence>
<dbReference type="AlphaFoldDB" id="A0A409XHG0"/>
<sequence length="84" mass="8951">MKLVLYTLIICNNVLFALSAPIISRSILDVAQRDIGETTLSTIRCAAILGTEGLGPCSPPRFVPLGRPGNIFDNLQSASQVDGH</sequence>
<dbReference type="Proteomes" id="UP000283269">
    <property type="component" value="Unassembled WGS sequence"/>
</dbReference>
<protein>
    <recommendedName>
        <fullName evidence="4">Major facilitator superfamily (MFS) profile domain-containing protein</fullName>
    </recommendedName>
</protein>
<evidence type="ECO:0008006" key="4">
    <source>
        <dbReference type="Google" id="ProtNLM"/>
    </source>
</evidence>
<keyword evidence="3" id="KW-1185">Reference proteome</keyword>
<dbReference type="EMBL" id="NHYD01001685">
    <property type="protein sequence ID" value="PPQ90197.1"/>
    <property type="molecule type" value="Genomic_DNA"/>
</dbReference>